<evidence type="ECO:0000259" key="12">
    <source>
        <dbReference type="Pfam" id="PF08533"/>
    </source>
</evidence>
<dbReference type="Gene3D" id="2.60.40.1180">
    <property type="entry name" value="Golgi alpha-mannosidase II"/>
    <property type="match status" value="1"/>
</dbReference>
<dbReference type="Proteomes" id="UP000245996">
    <property type="component" value="Unassembled WGS sequence"/>
</dbReference>
<comment type="caution">
    <text evidence="13">The sequence shown here is derived from an EMBL/GenBank/DDBJ whole genome shotgun (WGS) entry which is preliminary data.</text>
</comment>
<dbReference type="AlphaFoldDB" id="A0ABD6XSB6"/>
<keyword evidence="5 6" id="KW-0326">Glycosidase</keyword>
<dbReference type="InterPro" id="IPR029062">
    <property type="entry name" value="Class_I_gatase-like"/>
</dbReference>
<feature type="binding site" evidence="9">
    <location>
        <position position="162"/>
    </location>
    <ligand>
        <name>Zn(2+)</name>
        <dbReference type="ChEBI" id="CHEBI:29105"/>
    </ligand>
</feature>
<dbReference type="InterPro" id="IPR013738">
    <property type="entry name" value="Beta_galactosidase_Trimer"/>
</dbReference>
<proteinExistence type="inferred from homology"/>
<dbReference type="Gene3D" id="3.20.20.80">
    <property type="entry name" value="Glycosidases"/>
    <property type="match status" value="1"/>
</dbReference>
<name>A0ABD6XSB6_ENTAG</name>
<gene>
    <name evidence="13" type="ORF">C7430_102137</name>
</gene>
<feature type="domain" description="Beta-galactosidase C-terminal" evidence="12">
    <location>
        <begin position="626"/>
        <end position="681"/>
    </location>
</feature>
<dbReference type="CDD" id="cd03143">
    <property type="entry name" value="A4_beta-galactosidase_middle_domain"/>
    <property type="match status" value="1"/>
</dbReference>
<evidence type="ECO:0000256" key="6">
    <source>
        <dbReference type="PIRNR" id="PIRNR001084"/>
    </source>
</evidence>
<dbReference type="InterPro" id="IPR003476">
    <property type="entry name" value="Glyco_hydro_42"/>
</dbReference>
<dbReference type="InterPro" id="IPR013780">
    <property type="entry name" value="Glyco_hydro_b"/>
</dbReference>
<feature type="binding site" evidence="8">
    <location>
        <position position="118"/>
    </location>
    <ligand>
        <name>substrate</name>
    </ligand>
</feature>
<feature type="binding site" evidence="8">
    <location>
        <position position="322"/>
    </location>
    <ligand>
        <name>substrate</name>
    </ligand>
</feature>
<keyword evidence="4 6" id="KW-0378">Hydrolase</keyword>
<evidence type="ECO:0000256" key="1">
    <source>
        <dbReference type="ARBA" id="ARBA00001412"/>
    </source>
</evidence>
<protein>
    <recommendedName>
        <fullName evidence="3 6">Beta-galactosidase</fullName>
        <shortName evidence="6">Beta-gal</shortName>
        <ecNumber evidence="3 6">3.2.1.23</ecNumber>
    </recommendedName>
</protein>
<evidence type="ECO:0000259" key="10">
    <source>
        <dbReference type="Pfam" id="PF02449"/>
    </source>
</evidence>
<sequence>MNKFPPLSARVNRLLHGADYNPEQWAHQPGIIDDDVMMMKQANCNVMSVGIFSWAKLEPEEGRYEFGWLDEVIDTLWLQGISVFLATPSGARPAWMSQAYPEVLRVGRDRVPALHGGRHNHCMTSPVYRQKVQAMNSRLAARYAHHPAVLGWHISNEYGGECHCDRCQQAFRGWLQRRYETLENLNLAWWSDFWSHTYSDWSQIVSPAPQGEMSIHGLNLDWRRFMTDQVTDFCREEIKPLKQANPDLPATTNFMEYFYDYDYWKLAPVLDFISWDSYPMWHNEKDETTLACYTAMYHDLMRTLKQGKPFVLMESTPSATNWQPTSKLKKPGMHILSSLQAVAHGADAVQYFQWRKSRGSVEKFHGAVVDHVGHLDTRTGREVSELGRMLAAMTPVMGSRVEARVAIIFDWESRWAMDNAQGPRNLGLHYERTVNEHYRAFWEQGVAVDVINGDCDLSGYDLVIAPMLYMVREGFAARVEQHLEQGGHFVASYWSGIVNESDLCYPGGFPGPLRPLLGIWSEEIDSLTDEEFNGVRGVRGNELGLSGPYQARELCEHIHLEGATALASYESDFYAGTPAVTVNRVGQGKAWYIASRNDLSFQRDFYGALIKQLALPRALAIDLPPGVVVQRRTDGEQAFLFVQNFTGQVQQLSLPAGLSDLIDGSVVGGSLVLAPWGCRVLSVPLTEGASLSR</sequence>
<feature type="active site" description="Proton donor" evidence="7">
    <location>
        <position position="157"/>
    </location>
</feature>
<evidence type="ECO:0000256" key="7">
    <source>
        <dbReference type="PIRSR" id="PIRSR001084-1"/>
    </source>
</evidence>
<comment type="similarity">
    <text evidence="2 6">Belongs to the glycosyl hydrolase 42 family.</text>
</comment>
<evidence type="ECO:0000256" key="9">
    <source>
        <dbReference type="PIRSR" id="PIRSR001084-3"/>
    </source>
</evidence>
<dbReference type="InterPro" id="IPR013739">
    <property type="entry name" value="Beta_galactosidase_C"/>
</dbReference>
<keyword evidence="9" id="KW-0479">Metal-binding</keyword>
<organism evidence="13 14">
    <name type="scientific">Enterobacter agglomerans</name>
    <name type="common">Erwinia herbicola</name>
    <name type="synonym">Pantoea agglomerans</name>
    <dbReference type="NCBI Taxonomy" id="549"/>
    <lineage>
        <taxon>Bacteria</taxon>
        <taxon>Pseudomonadati</taxon>
        <taxon>Pseudomonadota</taxon>
        <taxon>Gammaproteobacteria</taxon>
        <taxon>Enterobacterales</taxon>
        <taxon>Erwiniaceae</taxon>
        <taxon>Pantoea</taxon>
        <taxon>Pantoea agglomerans group</taxon>
    </lineage>
</organism>
<feature type="active site" description="Nucleophile" evidence="7">
    <location>
        <position position="314"/>
    </location>
</feature>
<dbReference type="InterPro" id="IPR017853">
    <property type="entry name" value="GH"/>
</dbReference>
<comment type="catalytic activity">
    <reaction evidence="1 6">
        <text>Hydrolysis of terminal non-reducing beta-D-galactose residues in beta-D-galactosides.</text>
        <dbReference type="EC" id="3.2.1.23"/>
    </reaction>
</comment>
<dbReference type="Pfam" id="PF08532">
    <property type="entry name" value="Glyco_hydro_42M"/>
    <property type="match status" value="1"/>
</dbReference>
<dbReference type="GO" id="GO:0004565">
    <property type="term" value="F:beta-galactosidase activity"/>
    <property type="evidence" value="ECO:0007669"/>
    <property type="project" value="UniProtKB-EC"/>
</dbReference>
<evidence type="ECO:0000313" key="14">
    <source>
        <dbReference type="Proteomes" id="UP000245996"/>
    </source>
</evidence>
<dbReference type="PANTHER" id="PTHR36447:SF1">
    <property type="entry name" value="BETA-GALACTOSIDASE GANA"/>
    <property type="match status" value="1"/>
</dbReference>
<feature type="binding site" evidence="9">
    <location>
        <position position="122"/>
    </location>
    <ligand>
        <name>Zn(2+)</name>
        <dbReference type="ChEBI" id="CHEBI:29105"/>
    </ligand>
</feature>
<evidence type="ECO:0000313" key="13">
    <source>
        <dbReference type="EMBL" id="PWJ81812.1"/>
    </source>
</evidence>
<evidence type="ECO:0000256" key="5">
    <source>
        <dbReference type="ARBA" id="ARBA00023295"/>
    </source>
</evidence>
<dbReference type="SUPFAM" id="SSF51445">
    <property type="entry name" value="(Trans)glycosidases"/>
    <property type="match status" value="1"/>
</dbReference>
<evidence type="ECO:0000256" key="8">
    <source>
        <dbReference type="PIRSR" id="PIRSR001084-2"/>
    </source>
</evidence>
<evidence type="ECO:0000256" key="3">
    <source>
        <dbReference type="ARBA" id="ARBA00012756"/>
    </source>
</evidence>
<feature type="domain" description="Glycoside hydrolase family 42 N-terminal" evidence="10">
    <location>
        <begin position="19"/>
        <end position="392"/>
    </location>
</feature>
<dbReference type="PIRSF" id="PIRSF001084">
    <property type="entry name" value="B-galactosidase"/>
    <property type="match status" value="1"/>
</dbReference>
<accession>A0ABD6XSB6</accession>
<evidence type="ECO:0000256" key="4">
    <source>
        <dbReference type="ARBA" id="ARBA00022801"/>
    </source>
</evidence>
<dbReference type="Pfam" id="PF08533">
    <property type="entry name" value="Glyco_hydro_42C"/>
    <property type="match status" value="1"/>
</dbReference>
<dbReference type="EC" id="3.2.1.23" evidence="3 6"/>
<feature type="binding site" evidence="9">
    <location>
        <position position="164"/>
    </location>
    <ligand>
        <name>Zn(2+)</name>
        <dbReference type="ChEBI" id="CHEBI:29105"/>
    </ligand>
</feature>
<dbReference type="Pfam" id="PF02449">
    <property type="entry name" value="Glyco_hydro_42"/>
    <property type="match status" value="1"/>
</dbReference>
<dbReference type="PANTHER" id="PTHR36447">
    <property type="entry name" value="BETA-GALACTOSIDASE GANA"/>
    <property type="match status" value="1"/>
</dbReference>
<reference evidence="13 14" key="1">
    <citation type="submission" date="2018-05" db="EMBL/GenBank/DDBJ databases">
        <title>Genomic Encyclopedia of Type Strains, Phase IV (KMG-V): Genome sequencing to study the core and pangenomes of soil and plant-associated prokaryotes.</title>
        <authorList>
            <person name="Whitman W."/>
        </authorList>
    </citation>
    <scope>NUCLEOTIDE SEQUENCE [LARGE SCALE GENOMIC DNA]</scope>
    <source>
        <strain evidence="13 14">PNG 92-11</strain>
    </source>
</reference>
<evidence type="ECO:0000256" key="2">
    <source>
        <dbReference type="ARBA" id="ARBA00005940"/>
    </source>
</evidence>
<evidence type="ECO:0000259" key="11">
    <source>
        <dbReference type="Pfam" id="PF08532"/>
    </source>
</evidence>
<feature type="binding site" evidence="8">
    <location>
        <position position="156"/>
    </location>
    <ligand>
        <name>substrate</name>
    </ligand>
</feature>
<dbReference type="EMBL" id="QGHE01000002">
    <property type="protein sequence ID" value="PWJ81812.1"/>
    <property type="molecule type" value="Genomic_DNA"/>
</dbReference>
<feature type="domain" description="Beta-galactosidase trimerisation" evidence="11">
    <location>
        <begin position="403"/>
        <end position="615"/>
    </location>
</feature>
<dbReference type="InterPro" id="IPR013529">
    <property type="entry name" value="Glyco_hydro_42_N"/>
</dbReference>
<dbReference type="SUPFAM" id="SSF52317">
    <property type="entry name" value="Class I glutamine amidotransferase-like"/>
    <property type="match status" value="1"/>
</dbReference>
<dbReference type="Gene3D" id="3.40.50.880">
    <property type="match status" value="1"/>
</dbReference>
<dbReference type="RefSeq" id="WP_109651283.1">
    <property type="nucleotide sequence ID" value="NZ_CAJOSF010000002.1"/>
</dbReference>
<feature type="binding site" evidence="9">
    <location>
        <position position="167"/>
    </location>
    <ligand>
        <name>Zn(2+)</name>
        <dbReference type="ChEBI" id="CHEBI:29105"/>
    </ligand>
</feature>
<keyword evidence="9" id="KW-0862">Zinc</keyword>